<sequence length="312" mass="36038">MFVNNIAKHVLILLYIFYVIHNVTANSHDILPSENKFKCIRLNEPPYFYCNLSENLKSNNDAIAVRITPTNERESYPLYPSETSTTTQAPELATTILEVLVPKTDSVAAEKSSSKFENIFSTTEKSHIFTTITSGFTADTFLTAENTRATITTTAPPKDDNDFIISELSQPLKQHNGPTIMEEIFIDTLTKSQQQQQQINQEKESTFFEPFHNELLMHSNRHLFMLCRRFLPFARAHCHRERTPPKFVERCRGYFQDCDRYIIRADPLQEAARALQMNVRYGQKNYSLGLNPKRTTYKLVLKVKRIIKSTTK</sequence>
<protein>
    <submittedName>
        <fullName evidence="2">Uncharacterized protein</fullName>
    </submittedName>
</protein>
<dbReference type="Proteomes" id="UP000887579">
    <property type="component" value="Unplaced"/>
</dbReference>
<name>A0AC34FDL4_9BILA</name>
<organism evidence="1 2">
    <name type="scientific">Panagrolaimus sp. ES5</name>
    <dbReference type="NCBI Taxonomy" id="591445"/>
    <lineage>
        <taxon>Eukaryota</taxon>
        <taxon>Metazoa</taxon>
        <taxon>Ecdysozoa</taxon>
        <taxon>Nematoda</taxon>
        <taxon>Chromadorea</taxon>
        <taxon>Rhabditida</taxon>
        <taxon>Tylenchina</taxon>
        <taxon>Panagrolaimomorpha</taxon>
        <taxon>Panagrolaimoidea</taxon>
        <taxon>Panagrolaimidae</taxon>
        <taxon>Panagrolaimus</taxon>
    </lineage>
</organism>
<evidence type="ECO:0000313" key="1">
    <source>
        <dbReference type="Proteomes" id="UP000887579"/>
    </source>
</evidence>
<evidence type="ECO:0000313" key="2">
    <source>
        <dbReference type="WBParaSite" id="ES5_v2.g15385.t1"/>
    </source>
</evidence>
<dbReference type="WBParaSite" id="ES5_v2.g15385.t1">
    <property type="protein sequence ID" value="ES5_v2.g15385.t1"/>
    <property type="gene ID" value="ES5_v2.g15385"/>
</dbReference>
<proteinExistence type="predicted"/>
<reference evidence="2" key="1">
    <citation type="submission" date="2022-11" db="UniProtKB">
        <authorList>
            <consortium name="WormBaseParasite"/>
        </authorList>
    </citation>
    <scope>IDENTIFICATION</scope>
</reference>
<accession>A0AC34FDL4</accession>